<dbReference type="EMBL" id="BGZK01000071">
    <property type="protein sequence ID" value="GBP15350.1"/>
    <property type="molecule type" value="Genomic_DNA"/>
</dbReference>
<sequence>MREYGTLDMEVRFRFGRFLIGREIRLGVKRASPRRSRSRARPRRATIYARSIAPPPPPPPPQTAHLAGGSRRALAIFNFLFG</sequence>
<keyword evidence="3" id="KW-1185">Reference proteome</keyword>
<evidence type="ECO:0000313" key="2">
    <source>
        <dbReference type="EMBL" id="GBP15350.1"/>
    </source>
</evidence>
<comment type="caution">
    <text evidence="2">The sequence shown here is derived from an EMBL/GenBank/DDBJ whole genome shotgun (WGS) entry which is preliminary data.</text>
</comment>
<proteinExistence type="predicted"/>
<organism evidence="2 3">
    <name type="scientific">Eumeta variegata</name>
    <name type="common">Bagworm moth</name>
    <name type="synonym">Eumeta japonica</name>
    <dbReference type="NCBI Taxonomy" id="151549"/>
    <lineage>
        <taxon>Eukaryota</taxon>
        <taxon>Metazoa</taxon>
        <taxon>Ecdysozoa</taxon>
        <taxon>Arthropoda</taxon>
        <taxon>Hexapoda</taxon>
        <taxon>Insecta</taxon>
        <taxon>Pterygota</taxon>
        <taxon>Neoptera</taxon>
        <taxon>Endopterygota</taxon>
        <taxon>Lepidoptera</taxon>
        <taxon>Glossata</taxon>
        <taxon>Ditrysia</taxon>
        <taxon>Tineoidea</taxon>
        <taxon>Psychidae</taxon>
        <taxon>Oiketicinae</taxon>
        <taxon>Eumeta</taxon>
    </lineage>
</organism>
<accession>A0A4C1TND4</accession>
<evidence type="ECO:0000313" key="3">
    <source>
        <dbReference type="Proteomes" id="UP000299102"/>
    </source>
</evidence>
<feature type="compositionally biased region" description="Pro residues" evidence="1">
    <location>
        <begin position="53"/>
        <end position="62"/>
    </location>
</feature>
<feature type="compositionally biased region" description="Basic residues" evidence="1">
    <location>
        <begin position="30"/>
        <end position="44"/>
    </location>
</feature>
<evidence type="ECO:0000256" key="1">
    <source>
        <dbReference type="SAM" id="MobiDB-lite"/>
    </source>
</evidence>
<dbReference type="AlphaFoldDB" id="A0A4C1TND4"/>
<name>A0A4C1TND4_EUMVA</name>
<reference evidence="2 3" key="1">
    <citation type="journal article" date="2019" name="Commun. Biol.">
        <title>The bagworm genome reveals a unique fibroin gene that provides high tensile strength.</title>
        <authorList>
            <person name="Kono N."/>
            <person name="Nakamura H."/>
            <person name="Ohtoshi R."/>
            <person name="Tomita M."/>
            <person name="Numata K."/>
            <person name="Arakawa K."/>
        </authorList>
    </citation>
    <scope>NUCLEOTIDE SEQUENCE [LARGE SCALE GENOMIC DNA]</scope>
</reference>
<dbReference type="Proteomes" id="UP000299102">
    <property type="component" value="Unassembled WGS sequence"/>
</dbReference>
<protein>
    <submittedName>
        <fullName evidence="2">Uncharacterized protein</fullName>
    </submittedName>
</protein>
<gene>
    <name evidence="2" type="ORF">EVAR_80528_1</name>
</gene>
<feature type="region of interest" description="Disordered" evidence="1">
    <location>
        <begin position="30"/>
        <end position="66"/>
    </location>
</feature>